<evidence type="ECO:0000256" key="2">
    <source>
        <dbReference type="ARBA" id="ARBA00022448"/>
    </source>
</evidence>
<name>A0A8S1E5F5_9PELO</name>
<feature type="transmembrane region" description="Helical" evidence="10">
    <location>
        <begin position="230"/>
        <end position="252"/>
    </location>
</feature>
<keyword evidence="7 8" id="KW-0407">Ion channel</keyword>
<comment type="subcellular location">
    <subcellularLocation>
        <location evidence="1">Membrane</location>
        <topology evidence="1">Multi-pass membrane protein</topology>
    </subcellularLocation>
</comment>
<keyword evidence="6 10" id="KW-0472">Membrane</keyword>
<evidence type="ECO:0000313" key="13">
    <source>
        <dbReference type="Proteomes" id="UP000494206"/>
    </source>
</evidence>
<dbReference type="Pfam" id="PF07885">
    <property type="entry name" value="Ion_trans_2"/>
    <property type="match status" value="2"/>
</dbReference>
<dbReference type="AlphaFoldDB" id="A0A8S1E5F5"/>
<dbReference type="GO" id="GO:0022841">
    <property type="term" value="F:potassium ion leak channel activity"/>
    <property type="evidence" value="ECO:0007669"/>
    <property type="project" value="TreeGrafter"/>
</dbReference>
<dbReference type="OrthoDB" id="297496at2759"/>
<evidence type="ECO:0000313" key="12">
    <source>
        <dbReference type="EMBL" id="CAB3397012.1"/>
    </source>
</evidence>
<feature type="compositionally biased region" description="Polar residues" evidence="9">
    <location>
        <begin position="584"/>
        <end position="595"/>
    </location>
</feature>
<keyword evidence="3 8" id="KW-0812">Transmembrane</keyword>
<evidence type="ECO:0000256" key="5">
    <source>
        <dbReference type="ARBA" id="ARBA00023065"/>
    </source>
</evidence>
<dbReference type="InterPro" id="IPR003280">
    <property type="entry name" value="2pore_dom_K_chnl"/>
</dbReference>
<dbReference type="Proteomes" id="UP000494206">
    <property type="component" value="Unassembled WGS sequence"/>
</dbReference>
<dbReference type="PANTHER" id="PTHR11003:SF152">
    <property type="entry name" value="TWIK FAMILY OF POTASSIUM CHANNELS PROTEIN 12"/>
    <property type="match status" value="1"/>
</dbReference>
<evidence type="ECO:0000256" key="4">
    <source>
        <dbReference type="ARBA" id="ARBA00022989"/>
    </source>
</evidence>
<accession>A0A8S1E5F5</accession>
<evidence type="ECO:0000256" key="3">
    <source>
        <dbReference type="ARBA" id="ARBA00022692"/>
    </source>
</evidence>
<feature type="region of interest" description="Disordered" evidence="9">
    <location>
        <begin position="578"/>
        <end position="606"/>
    </location>
</feature>
<protein>
    <recommendedName>
        <fullName evidence="11">Potassium channel domain-containing protein</fullName>
    </recommendedName>
</protein>
<feature type="transmembrane region" description="Helical" evidence="10">
    <location>
        <begin position="286"/>
        <end position="307"/>
    </location>
</feature>
<feature type="domain" description="Potassium channel" evidence="11">
    <location>
        <begin position="238"/>
        <end position="312"/>
    </location>
</feature>
<feature type="region of interest" description="Disordered" evidence="9">
    <location>
        <begin position="426"/>
        <end position="445"/>
    </location>
</feature>
<comment type="similarity">
    <text evidence="8">Belongs to the two pore domain potassium channel (TC 1.A.1.8) family.</text>
</comment>
<evidence type="ECO:0000256" key="10">
    <source>
        <dbReference type="SAM" id="Phobius"/>
    </source>
</evidence>
<proteinExistence type="inferred from homology"/>
<feature type="transmembrane region" description="Helical" evidence="10">
    <location>
        <begin position="144"/>
        <end position="161"/>
    </location>
</feature>
<keyword evidence="2 8" id="KW-0813">Transport</keyword>
<feature type="region of interest" description="Disordered" evidence="9">
    <location>
        <begin position="496"/>
        <end position="533"/>
    </location>
</feature>
<evidence type="ECO:0000256" key="8">
    <source>
        <dbReference type="RuleBase" id="RU003857"/>
    </source>
</evidence>
<gene>
    <name evidence="12" type="ORF">CBOVIS_LOCUS486</name>
</gene>
<evidence type="ECO:0000256" key="1">
    <source>
        <dbReference type="ARBA" id="ARBA00004141"/>
    </source>
</evidence>
<evidence type="ECO:0000256" key="7">
    <source>
        <dbReference type="ARBA" id="ARBA00023303"/>
    </source>
</evidence>
<feature type="transmembrane region" description="Helical" evidence="10">
    <location>
        <begin position="20"/>
        <end position="40"/>
    </location>
</feature>
<dbReference type="GO" id="GO:0005886">
    <property type="term" value="C:plasma membrane"/>
    <property type="evidence" value="ECO:0007669"/>
    <property type="project" value="TreeGrafter"/>
</dbReference>
<keyword evidence="5 8" id="KW-0406">Ion transport</keyword>
<feature type="domain" description="Potassium channel" evidence="11">
    <location>
        <begin position="104"/>
        <end position="169"/>
    </location>
</feature>
<evidence type="ECO:0000259" key="11">
    <source>
        <dbReference type="Pfam" id="PF07885"/>
    </source>
</evidence>
<evidence type="ECO:0000256" key="6">
    <source>
        <dbReference type="ARBA" id="ARBA00023136"/>
    </source>
</evidence>
<dbReference type="GO" id="GO:0030322">
    <property type="term" value="P:stabilization of membrane potential"/>
    <property type="evidence" value="ECO:0007669"/>
    <property type="project" value="TreeGrafter"/>
</dbReference>
<sequence>MFRIFERLKWGYQKLHISSWMPFLALVAYTVFGGFVFRAIEREPDIQRREDYRNRTHFALQQMVDRMLEVKCYDPLSKNDIRLQEKHAKEAIYWFLDHLNLTVVIDENTDETPWTWIGAMFYAGQLYTTIGYGVPTTKTRGGRIATIFYILFGIPIFLIILKDMGRLLSRSLRKLYKRIRSSKRKIAQSTPLYKITFPMKVKNEKDPEKCLPPMYTGEQDKKKNRDETSFPISIALTILIFWILFSASLFCIWERQWGFVTSVYFFFVSISTVGLGDIVFSNPEMMIYNFGLILVGLALLSMCFNLIQNALERMLDRLLDEYIEEIEKMAEIVTNDDEMQEEAIPLEFKLSGNLLALPMKRVANDSGFLAEAKGWMAGRIANNLIASRLGHTADSESENDEDEAEKNEEQDKFNVATVDVVVHDARSSRRQSKVSCANSNSSFSTTYTNSMVPDDDSLMSAAFCDLKFDYATEPYSPISIHKNSSQSIYRMDDDDVMKSPTKANFNSRKPGLPPPPVPRKPAATTSPLHSVREHHVDEDREILMTPRRLASMTDIDPKKVALENNPELKHARQICGLLPHDFDSPSQSTTTSQMDSGYEASRLDNN</sequence>
<comment type="caution">
    <text evidence="12">The sequence shown here is derived from an EMBL/GenBank/DDBJ whole genome shotgun (WGS) entry which is preliminary data.</text>
</comment>
<evidence type="ECO:0000256" key="9">
    <source>
        <dbReference type="SAM" id="MobiDB-lite"/>
    </source>
</evidence>
<keyword evidence="13" id="KW-1185">Reference proteome</keyword>
<dbReference type="SUPFAM" id="SSF81324">
    <property type="entry name" value="Voltage-gated potassium channels"/>
    <property type="match status" value="2"/>
</dbReference>
<dbReference type="GO" id="GO:0015271">
    <property type="term" value="F:outward rectifier potassium channel activity"/>
    <property type="evidence" value="ECO:0007669"/>
    <property type="project" value="TreeGrafter"/>
</dbReference>
<feature type="region of interest" description="Disordered" evidence="9">
    <location>
        <begin position="391"/>
        <end position="411"/>
    </location>
</feature>
<dbReference type="EMBL" id="CADEPM010000001">
    <property type="protein sequence ID" value="CAB3397012.1"/>
    <property type="molecule type" value="Genomic_DNA"/>
</dbReference>
<organism evidence="12 13">
    <name type="scientific">Caenorhabditis bovis</name>
    <dbReference type="NCBI Taxonomy" id="2654633"/>
    <lineage>
        <taxon>Eukaryota</taxon>
        <taxon>Metazoa</taxon>
        <taxon>Ecdysozoa</taxon>
        <taxon>Nematoda</taxon>
        <taxon>Chromadorea</taxon>
        <taxon>Rhabditida</taxon>
        <taxon>Rhabditina</taxon>
        <taxon>Rhabditomorpha</taxon>
        <taxon>Rhabditoidea</taxon>
        <taxon>Rhabditidae</taxon>
        <taxon>Peloderinae</taxon>
        <taxon>Caenorhabditis</taxon>
    </lineage>
</organism>
<reference evidence="12 13" key="1">
    <citation type="submission" date="2020-04" db="EMBL/GenBank/DDBJ databases">
        <authorList>
            <person name="Laetsch R D."/>
            <person name="Stevens L."/>
            <person name="Kumar S."/>
            <person name="Blaxter L. M."/>
        </authorList>
    </citation>
    <scope>NUCLEOTIDE SEQUENCE [LARGE SCALE GENOMIC DNA]</scope>
</reference>
<feature type="transmembrane region" description="Helical" evidence="10">
    <location>
        <begin position="259"/>
        <end position="280"/>
    </location>
</feature>
<dbReference type="Gene3D" id="1.10.287.70">
    <property type="match status" value="1"/>
</dbReference>
<dbReference type="PANTHER" id="PTHR11003">
    <property type="entry name" value="POTASSIUM CHANNEL, SUBFAMILY K"/>
    <property type="match status" value="1"/>
</dbReference>
<feature type="compositionally biased region" description="Acidic residues" evidence="9">
    <location>
        <begin position="395"/>
        <end position="406"/>
    </location>
</feature>
<dbReference type="InterPro" id="IPR013099">
    <property type="entry name" value="K_chnl_dom"/>
</dbReference>
<keyword evidence="4 10" id="KW-1133">Transmembrane helix</keyword>
<dbReference type="PRINTS" id="PR01333">
    <property type="entry name" value="2POREKCHANEL"/>
</dbReference>